<keyword evidence="6" id="KW-0067">ATP-binding</keyword>
<evidence type="ECO:0000256" key="1">
    <source>
        <dbReference type="ARBA" id="ARBA00012513"/>
    </source>
</evidence>
<keyword evidence="4" id="KW-0547">Nucleotide-binding</keyword>
<feature type="compositionally biased region" description="Basic and acidic residues" evidence="9">
    <location>
        <begin position="315"/>
        <end position="324"/>
    </location>
</feature>
<dbReference type="EMBL" id="WWEQ01000049">
    <property type="protein sequence ID" value="MYM20368.1"/>
    <property type="molecule type" value="Genomic_DNA"/>
</dbReference>
<feature type="region of interest" description="Disordered" evidence="9">
    <location>
        <begin position="672"/>
        <end position="715"/>
    </location>
</feature>
<feature type="compositionally biased region" description="Low complexity" evidence="9">
    <location>
        <begin position="375"/>
        <end position="394"/>
    </location>
</feature>
<dbReference type="SMART" id="SM00740">
    <property type="entry name" value="PASTA"/>
    <property type="match status" value="3"/>
</dbReference>
<dbReference type="CDD" id="cd06577">
    <property type="entry name" value="PASTA_pknB"/>
    <property type="match status" value="3"/>
</dbReference>
<feature type="domain" description="PASTA" evidence="11">
    <location>
        <begin position="608"/>
        <end position="674"/>
    </location>
</feature>
<dbReference type="PANTHER" id="PTHR43289">
    <property type="entry name" value="MITOGEN-ACTIVATED PROTEIN KINASE KINASE KINASE 20-RELATED"/>
    <property type="match status" value="1"/>
</dbReference>
<dbReference type="CDD" id="cd14014">
    <property type="entry name" value="STKc_PknB_like"/>
    <property type="match status" value="1"/>
</dbReference>
<feature type="region of interest" description="Disordered" evidence="9">
    <location>
        <begin position="300"/>
        <end position="357"/>
    </location>
</feature>
<evidence type="ECO:0000256" key="6">
    <source>
        <dbReference type="ARBA" id="ARBA00022840"/>
    </source>
</evidence>
<dbReference type="GO" id="GO:0005524">
    <property type="term" value="F:ATP binding"/>
    <property type="evidence" value="ECO:0007669"/>
    <property type="project" value="UniProtKB-KW"/>
</dbReference>
<dbReference type="Gene3D" id="3.30.10.20">
    <property type="match status" value="3"/>
</dbReference>
<keyword evidence="2" id="KW-0723">Serine/threonine-protein kinase</keyword>
<dbReference type="PANTHER" id="PTHR43289:SF34">
    <property type="entry name" value="SERINE_THREONINE-PROTEIN KINASE YBDM-RELATED"/>
    <property type="match status" value="1"/>
</dbReference>
<dbReference type="InterPro" id="IPR011009">
    <property type="entry name" value="Kinase-like_dom_sf"/>
</dbReference>
<keyword evidence="5" id="KW-0418">Kinase</keyword>
<dbReference type="PROSITE" id="PS00108">
    <property type="entry name" value="PROTEIN_KINASE_ST"/>
    <property type="match status" value="1"/>
</dbReference>
<dbReference type="GO" id="GO:0004674">
    <property type="term" value="F:protein serine/threonine kinase activity"/>
    <property type="evidence" value="ECO:0007669"/>
    <property type="project" value="UniProtKB-KW"/>
</dbReference>
<dbReference type="SMART" id="SM00220">
    <property type="entry name" value="S_TKc"/>
    <property type="match status" value="1"/>
</dbReference>
<organism evidence="12 13">
    <name type="scientific">Brevibacterium rongguiense</name>
    <dbReference type="NCBI Taxonomy" id="2695267"/>
    <lineage>
        <taxon>Bacteria</taxon>
        <taxon>Bacillati</taxon>
        <taxon>Actinomycetota</taxon>
        <taxon>Actinomycetes</taxon>
        <taxon>Micrococcales</taxon>
        <taxon>Brevibacteriaceae</taxon>
        <taxon>Brevibacterium</taxon>
    </lineage>
</organism>
<dbReference type="FunFam" id="3.30.200.20:FF:000035">
    <property type="entry name" value="Serine/threonine protein kinase Stk1"/>
    <property type="match status" value="1"/>
</dbReference>
<proteinExistence type="predicted"/>
<protein>
    <recommendedName>
        <fullName evidence="1">non-specific serine/threonine protein kinase</fullName>
        <ecNumber evidence="1">2.7.11.1</ecNumber>
    </recommendedName>
</protein>
<dbReference type="Gene3D" id="3.30.200.20">
    <property type="entry name" value="Phosphorylase Kinase, domain 1"/>
    <property type="match status" value="1"/>
</dbReference>
<feature type="region of interest" description="Disordered" evidence="9">
    <location>
        <begin position="375"/>
        <end position="430"/>
    </location>
</feature>
<dbReference type="EC" id="2.7.11.1" evidence="1"/>
<evidence type="ECO:0000256" key="2">
    <source>
        <dbReference type="ARBA" id="ARBA00022527"/>
    </source>
</evidence>
<name>A0A6N9H8H4_9MICO</name>
<feature type="domain" description="PASTA" evidence="11">
    <location>
        <begin position="472"/>
        <end position="539"/>
    </location>
</feature>
<dbReference type="Pfam" id="PF03793">
    <property type="entry name" value="PASTA"/>
    <property type="match status" value="3"/>
</dbReference>
<dbReference type="Proteomes" id="UP000469215">
    <property type="component" value="Unassembled WGS sequence"/>
</dbReference>
<dbReference type="Pfam" id="PF00069">
    <property type="entry name" value="Pkinase"/>
    <property type="match status" value="1"/>
</dbReference>
<dbReference type="AlphaFoldDB" id="A0A6N9H8H4"/>
<dbReference type="PROSITE" id="PS50011">
    <property type="entry name" value="PROTEIN_KINASE_DOM"/>
    <property type="match status" value="1"/>
</dbReference>
<dbReference type="GO" id="GO:0045717">
    <property type="term" value="P:negative regulation of fatty acid biosynthetic process"/>
    <property type="evidence" value="ECO:0007669"/>
    <property type="project" value="UniProtKB-ARBA"/>
</dbReference>
<evidence type="ECO:0000256" key="3">
    <source>
        <dbReference type="ARBA" id="ARBA00022679"/>
    </source>
</evidence>
<dbReference type="SUPFAM" id="SSF56112">
    <property type="entry name" value="Protein kinase-like (PK-like)"/>
    <property type="match status" value="1"/>
</dbReference>
<keyword evidence="3" id="KW-0808">Transferase</keyword>
<feature type="domain" description="PASTA" evidence="11">
    <location>
        <begin position="540"/>
        <end position="607"/>
    </location>
</feature>
<feature type="compositionally biased region" description="Low complexity" evidence="9">
    <location>
        <begin position="329"/>
        <end position="357"/>
    </location>
</feature>
<gene>
    <name evidence="12" type="ORF">GSY69_10425</name>
</gene>
<reference evidence="12 13" key="1">
    <citation type="submission" date="2020-01" db="EMBL/GenBank/DDBJ databases">
        <authorList>
            <person name="Deng T."/>
        </authorList>
    </citation>
    <scope>NUCLEOTIDE SEQUENCE [LARGE SCALE GENOMIC DNA]</scope>
    <source>
        <strain evidence="12 13">5221</strain>
    </source>
</reference>
<evidence type="ECO:0000259" key="10">
    <source>
        <dbReference type="PROSITE" id="PS50011"/>
    </source>
</evidence>
<dbReference type="Gene3D" id="1.10.510.10">
    <property type="entry name" value="Transferase(Phosphotransferase) domain 1"/>
    <property type="match status" value="1"/>
</dbReference>
<evidence type="ECO:0000256" key="5">
    <source>
        <dbReference type="ARBA" id="ARBA00022777"/>
    </source>
</evidence>
<evidence type="ECO:0000256" key="4">
    <source>
        <dbReference type="ARBA" id="ARBA00022741"/>
    </source>
</evidence>
<dbReference type="PROSITE" id="PS51178">
    <property type="entry name" value="PASTA"/>
    <property type="match status" value="3"/>
</dbReference>
<evidence type="ECO:0000259" key="11">
    <source>
        <dbReference type="PROSITE" id="PS51178"/>
    </source>
</evidence>
<dbReference type="InterPro" id="IPR008271">
    <property type="entry name" value="Ser/Thr_kinase_AS"/>
</dbReference>
<keyword evidence="13" id="KW-1185">Reference proteome</keyword>
<evidence type="ECO:0000256" key="9">
    <source>
        <dbReference type="SAM" id="MobiDB-lite"/>
    </source>
</evidence>
<feature type="compositionally biased region" description="Basic and acidic residues" evidence="9">
    <location>
        <begin position="676"/>
        <end position="715"/>
    </location>
</feature>
<accession>A0A6N9H8H4</accession>
<comment type="caution">
    <text evidence="12">The sequence shown here is derived from an EMBL/GenBank/DDBJ whole genome shotgun (WGS) entry which is preliminary data.</text>
</comment>
<feature type="compositionally biased region" description="Low complexity" evidence="9">
    <location>
        <begin position="402"/>
        <end position="422"/>
    </location>
</feature>
<feature type="domain" description="Protein kinase" evidence="10">
    <location>
        <begin position="16"/>
        <end position="273"/>
    </location>
</feature>
<evidence type="ECO:0000256" key="7">
    <source>
        <dbReference type="ARBA" id="ARBA00047899"/>
    </source>
</evidence>
<evidence type="ECO:0000313" key="13">
    <source>
        <dbReference type="Proteomes" id="UP000469215"/>
    </source>
</evidence>
<dbReference type="InterPro" id="IPR005543">
    <property type="entry name" value="PASTA_dom"/>
</dbReference>
<evidence type="ECO:0000313" key="12">
    <source>
        <dbReference type="EMBL" id="MYM20368.1"/>
    </source>
</evidence>
<sequence length="715" mass="73880">MVIRDPLLGQLLNGRYRVDTVVARGGMAMVYRGTDMLLESTVGIKVMHGHLSADETFVERFEREAENAARLVHPNLVAVHDQQRDGDVVYLVMEYLESVTLRKELKHRGRLTPRQAIVVTDAILAALEVVHGADMIHRDLKPDNILLGADGQIKLADFGLARAVTSATTTKTLIGTVGYVAPELVTRTGADHRTDLYTLGIMLYEMLTGQLPYTDEVPIQVAYRHVHDRVPPPSAVVPGLDPELDAIVLWATARDPEERPSDAAAFRAELGRLRAELSTAALDFGAAAAELPAADGAPVLTPTAGLERPTAQPVAKERKARTDEIPFVGDAEGAQPAAEPGTAGAPEDAAAGTEDAAAGLPAAAFAAETAAGTRATEAGAVTGEPARATAPAGAAEDHDGARAGALAASAPTAQGATRAPALGAGGGRRRRTARRALGITAATAVVMLGGWSAIALTNPADGESTEAQTSTPPAKPLVPAVQAGTEAKAAEQALRSAGFEPALAQEYSESAKAGTVIGTDPKAGTALPEHSTVHVRVSKGAQRFAVPDVTGSSLADAKAALAKAGLKAGDVKSKHSASVAKGTVIAQADDAGAKLRKGAAVDLTVSKGEAPVEIPNVKGYGYKTAFGKLIGAGFRVARQDVYSDTVAKGSVVSQYPGAGAERKKDALVFLKVSKGKKPEKSDEKKAEKSAAAKSDAAKKKAADKQAADKKKAAKK</sequence>
<evidence type="ECO:0000256" key="8">
    <source>
        <dbReference type="ARBA" id="ARBA00048679"/>
    </source>
</evidence>
<comment type="catalytic activity">
    <reaction evidence="8">
        <text>L-seryl-[protein] + ATP = O-phospho-L-seryl-[protein] + ADP + H(+)</text>
        <dbReference type="Rhea" id="RHEA:17989"/>
        <dbReference type="Rhea" id="RHEA-COMP:9863"/>
        <dbReference type="Rhea" id="RHEA-COMP:11604"/>
        <dbReference type="ChEBI" id="CHEBI:15378"/>
        <dbReference type="ChEBI" id="CHEBI:29999"/>
        <dbReference type="ChEBI" id="CHEBI:30616"/>
        <dbReference type="ChEBI" id="CHEBI:83421"/>
        <dbReference type="ChEBI" id="CHEBI:456216"/>
        <dbReference type="EC" id="2.7.11.1"/>
    </reaction>
</comment>
<dbReference type="RefSeq" id="WP_160953788.1">
    <property type="nucleotide sequence ID" value="NZ_WWEQ01000049.1"/>
</dbReference>
<comment type="catalytic activity">
    <reaction evidence="7">
        <text>L-threonyl-[protein] + ATP = O-phospho-L-threonyl-[protein] + ADP + H(+)</text>
        <dbReference type="Rhea" id="RHEA:46608"/>
        <dbReference type="Rhea" id="RHEA-COMP:11060"/>
        <dbReference type="Rhea" id="RHEA-COMP:11605"/>
        <dbReference type="ChEBI" id="CHEBI:15378"/>
        <dbReference type="ChEBI" id="CHEBI:30013"/>
        <dbReference type="ChEBI" id="CHEBI:30616"/>
        <dbReference type="ChEBI" id="CHEBI:61977"/>
        <dbReference type="ChEBI" id="CHEBI:456216"/>
        <dbReference type="EC" id="2.7.11.1"/>
    </reaction>
</comment>
<dbReference type="InterPro" id="IPR000719">
    <property type="entry name" value="Prot_kinase_dom"/>
</dbReference>
<dbReference type="FunFam" id="1.10.510.10:FF:000021">
    <property type="entry name" value="Serine/threonine protein kinase"/>
    <property type="match status" value="1"/>
</dbReference>